<dbReference type="VEuPathDB" id="FungiDB:PV08_02521"/>
<dbReference type="HOGENOM" id="CLU_1855299_0_0_1"/>
<dbReference type="AlphaFoldDB" id="A0A0D2BGV1"/>
<organism evidence="1 2">
    <name type="scientific">Exophiala spinifera</name>
    <dbReference type="NCBI Taxonomy" id="91928"/>
    <lineage>
        <taxon>Eukaryota</taxon>
        <taxon>Fungi</taxon>
        <taxon>Dikarya</taxon>
        <taxon>Ascomycota</taxon>
        <taxon>Pezizomycotina</taxon>
        <taxon>Eurotiomycetes</taxon>
        <taxon>Chaetothyriomycetidae</taxon>
        <taxon>Chaetothyriales</taxon>
        <taxon>Herpotrichiellaceae</taxon>
        <taxon>Exophiala</taxon>
    </lineage>
</organism>
<dbReference type="EMBL" id="KN847493">
    <property type="protein sequence ID" value="KIW18233.1"/>
    <property type="molecule type" value="Genomic_DNA"/>
</dbReference>
<sequence>MEWNARPVTELASGLFSVVVDARTEFASQWAVFIRPAAQRVLVLNKLNERLPVYTKGHPVSGLVAQNVWVVTDAQVAAGALSLAQQNNVLSFTDGPAVGGLKMFMAPGPLVISDWTLTLADGSAPVNRLWLLIRYVMK</sequence>
<protein>
    <submittedName>
        <fullName evidence="1">Uncharacterized protein</fullName>
    </submittedName>
</protein>
<accession>A0A0D2BGV1</accession>
<evidence type="ECO:0000313" key="2">
    <source>
        <dbReference type="Proteomes" id="UP000053328"/>
    </source>
</evidence>
<evidence type="ECO:0000313" key="1">
    <source>
        <dbReference type="EMBL" id="KIW18233.1"/>
    </source>
</evidence>
<name>A0A0D2BGV1_9EURO</name>
<reference evidence="1 2" key="1">
    <citation type="submission" date="2015-01" db="EMBL/GenBank/DDBJ databases">
        <title>The Genome Sequence of Exophiala spinifera CBS89968.</title>
        <authorList>
            <consortium name="The Broad Institute Genomics Platform"/>
            <person name="Cuomo C."/>
            <person name="de Hoog S."/>
            <person name="Gorbushina A."/>
            <person name="Stielow B."/>
            <person name="Teixiera M."/>
            <person name="Abouelleil A."/>
            <person name="Chapman S.B."/>
            <person name="Priest M."/>
            <person name="Young S.K."/>
            <person name="Wortman J."/>
            <person name="Nusbaum C."/>
            <person name="Birren B."/>
        </authorList>
    </citation>
    <scope>NUCLEOTIDE SEQUENCE [LARGE SCALE GENOMIC DNA]</scope>
    <source>
        <strain evidence="1 2">CBS 89968</strain>
    </source>
</reference>
<proteinExistence type="predicted"/>
<dbReference type="GeneID" id="27329604"/>
<dbReference type="RefSeq" id="XP_016238449.1">
    <property type="nucleotide sequence ID" value="XM_016376879.1"/>
</dbReference>
<keyword evidence="2" id="KW-1185">Reference proteome</keyword>
<gene>
    <name evidence="1" type="ORF">PV08_02521</name>
</gene>
<dbReference type="Proteomes" id="UP000053328">
    <property type="component" value="Unassembled WGS sequence"/>
</dbReference>
<dbReference type="OrthoDB" id="4940706at2759"/>